<dbReference type="RefSeq" id="WP_244876608.1">
    <property type="nucleotide sequence ID" value="NZ_BAAATW010000004.1"/>
</dbReference>
<feature type="domain" description="DUF397" evidence="1">
    <location>
        <begin position="32"/>
        <end position="81"/>
    </location>
</feature>
<evidence type="ECO:0000259" key="1">
    <source>
        <dbReference type="Pfam" id="PF04149"/>
    </source>
</evidence>
<evidence type="ECO:0000313" key="3">
    <source>
        <dbReference type="Proteomes" id="UP000680865"/>
    </source>
</evidence>
<evidence type="ECO:0000313" key="2">
    <source>
        <dbReference type="EMBL" id="GIM81646.1"/>
    </source>
</evidence>
<protein>
    <recommendedName>
        <fullName evidence="1">DUF397 domain-containing protein</fullName>
    </recommendedName>
</protein>
<dbReference type="Proteomes" id="UP000680865">
    <property type="component" value="Unassembled WGS sequence"/>
</dbReference>
<dbReference type="EMBL" id="BOQP01000048">
    <property type="protein sequence ID" value="GIM81646.1"/>
    <property type="molecule type" value="Genomic_DNA"/>
</dbReference>
<gene>
    <name evidence="2" type="ORF">Aco04nite_77620</name>
</gene>
<dbReference type="AlphaFoldDB" id="A0A919VY06"/>
<sequence>MSTEEKGALAIPCTAPDIGYVETMSDRSDLIWRTSSRSGGGSCVQIAADTDQVLIRDSKNPAGPVLSFDRTAFREFITFVKESAR</sequence>
<accession>A0A919VY06</accession>
<reference evidence="2" key="1">
    <citation type="submission" date="2021-03" db="EMBL/GenBank/DDBJ databases">
        <title>Whole genome shotgun sequence of Actinoplanes consettensis NBRC 14913.</title>
        <authorList>
            <person name="Komaki H."/>
            <person name="Tamura T."/>
        </authorList>
    </citation>
    <scope>NUCLEOTIDE SEQUENCE</scope>
    <source>
        <strain evidence="2">NBRC 14913</strain>
    </source>
</reference>
<comment type="caution">
    <text evidence="2">The sequence shown here is derived from an EMBL/GenBank/DDBJ whole genome shotgun (WGS) entry which is preliminary data.</text>
</comment>
<dbReference type="Pfam" id="PF04149">
    <property type="entry name" value="DUF397"/>
    <property type="match status" value="1"/>
</dbReference>
<proteinExistence type="predicted"/>
<name>A0A919VY06_9ACTN</name>
<dbReference type="InterPro" id="IPR007278">
    <property type="entry name" value="DUF397"/>
</dbReference>
<keyword evidence="3" id="KW-1185">Reference proteome</keyword>
<organism evidence="2 3">
    <name type="scientific">Winogradskya consettensis</name>
    <dbReference type="NCBI Taxonomy" id="113560"/>
    <lineage>
        <taxon>Bacteria</taxon>
        <taxon>Bacillati</taxon>
        <taxon>Actinomycetota</taxon>
        <taxon>Actinomycetes</taxon>
        <taxon>Micromonosporales</taxon>
        <taxon>Micromonosporaceae</taxon>
        <taxon>Winogradskya</taxon>
    </lineage>
</organism>